<accession>A0A381PEZ4</accession>
<protein>
    <submittedName>
        <fullName evidence="2">Uncharacterized protein</fullName>
    </submittedName>
</protein>
<proteinExistence type="predicted"/>
<organism evidence="2">
    <name type="scientific">marine metagenome</name>
    <dbReference type="NCBI Taxonomy" id="408172"/>
    <lineage>
        <taxon>unclassified sequences</taxon>
        <taxon>metagenomes</taxon>
        <taxon>ecological metagenomes</taxon>
    </lineage>
</organism>
<feature type="non-terminal residue" evidence="2">
    <location>
        <position position="1"/>
    </location>
</feature>
<sequence>VADFDPLALLEALAVDDRPWSRSDHSSSQLGQCDQNQNRLPTSMAPQQATAKAATQQAPGGQGHQIRLISTVVEERRPIRRPTR</sequence>
<feature type="compositionally biased region" description="Polar residues" evidence="1">
    <location>
        <begin position="26"/>
        <end position="41"/>
    </location>
</feature>
<gene>
    <name evidence="2" type="ORF">METZ01_LOCUS17553</name>
</gene>
<feature type="compositionally biased region" description="Low complexity" evidence="1">
    <location>
        <begin position="45"/>
        <end position="59"/>
    </location>
</feature>
<feature type="region of interest" description="Disordered" evidence="1">
    <location>
        <begin position="18"/>
        <end position="66"/>
    </location>
</feature>
<evidence type="ECO:0000256" key="1">
    <source>
        <dbReference type="SAM" id="MobiDB-lite"/>
    </source>
</evidence>
<name>A0A381PEZ4_9ZZZZ</name>
<dbReference type="AlphaFoldDB" id="A0A381PEZ4"/>
<reference evidence="2" key="1">
    <citation type="submission" date="2018-05" db="EMBL/GenBank/DDBJ databases">
        <authorList>
            <person name="Lanie J.A."/>
            <person name="Ng W.-L."/>
            <person name="Kazmierczak K.M."/>
            <person name="Andrzejewski T.M."/>
            <person name="Davidsen T.M."/>
            <person name="Wayne K.J."/>
            <person name="Tettelin H."/>
            <person name="Glass J.I."/>
            <person name="Rusch D."/>
            <person name="Podicherti R."/>
            <person name="Tsui H.-C.T."/>
            <person name="Winkler M.E."/>
        </authorList>
    </citation>
    <scope>NUCLEOTIDE SEQUENCE</scope>
</reference>
<evidence type="ECO:0000313" key="2">
    <source>
        <dbReference type="EMBL" id="SUZ64699.1"/>
    </source>
</evidence>
<dbReference type="EMBL" id="UINC01000940">
    <property type="protein sequence ID" value="SUZ64699.1"/>
    <property type="molecule type" value="Genomic_DNA"/>
</dbReference>